<dbReference type="Pfam" id="PF04255">
    <property type="entry name" value="DUF433"/>
    <property type="match status" value="1"/>
</dbReference>
<evidence type="ECO:0000256" key="1">
    <source>
        <dbReference type="SAM" id="MobiDB-lite"/>
    </source>
</evidence>
<dbReference type="PANTHER" id="PTHR34849:SF1">
    <property type="entry name" value="SLR0770 PROTEIN"/>
    <property type="match status" value="1"/>
</dbReference>
<comment type="caution">
    <text evidence="2">The sequence shown here is derived from an EMBL/GenBank/DDBJ whole genome shotgun (WGS) entry which is preliminary data.</text>
</comment>
<dbReference type="Proteomes" id="UP000318864">
    <property type="component" value="Unassembled WGS sequence"/>
</dbReference>
<proteinExistence type="predicted"/>
<dbReference type="InterPro" id="IPR007367">
    <property type="entry name" value="DUF433"/>
</dbReference>
<dbReference type="AlphaFoldDB" id="A0A4S3TMI7"/>
<dbReference type="PANTHER" id="PTHR34849">
    <property type="entry name" value="SSL5025 PROTEIN"/>
    <property type="match status" value="1"/>
</dbReference>
<dbReference type="EMBL" id="RBZW01000021">
    <property type="protein sequence ID" value="THE65432.1"/>
    <property type="molecule type" value="Genomic_DNA"/>
</dbReference>
<sequence>MSEIVSTEGVMGGQPRIDGRRISVVQIVEWIHEEGMDPETVATEFALDLADVYRALAYYYDNVDELRSYRERRDERRRESRDRQPSPNSVSETR</sequence>
<dbReference type="Gene3D" id="1.10.10.10">
    <property type="entry name" value="Winged helix-like DNA-binding domain superfamily/Winged helix DNA-binding domain"/>
    <property type="match status" value="1"/>
</dbReference>
<dbReference type="OrthoDB" id="190701at2157"/>
<dbReference type="RefSeq" id="WP_141464480.1">
    <property type="nucleotide sequence ID" value="NZ_RBZW01000021.1"/>
</dbReference>
<gene>
    <name evidence="2" type="ORF">D8Y22_09665</name>
</gene>
<feature type="compositionally biased region" description="Basic and acidic residues" evidence="1">
    <location>
        <begin position="70"/>
        <end position="84"/>
    </location>
</feature>
<evidence type="ECO:0000313" key="3">
    <source>
        <dbReference type="Proteomes" id="UP000318864"/>
    </source>
</evidence>
<feature type="region of interest" description="Disordered" evidence="1">
    <location>
        <begin position="70"/>
        <end position="94"/>
    </location>
</feature>
<accession>A0A4S3TMI7</accession>
<evidence type="ECO:0000313" key="2">
    <source>
        <dbReference type="EMBL" id="THE65432.1"/>
    </source>
</evidence>
<name>A0A4S3TMI7_9EURY</name>
<feature type="compositionally biased region" description="Polar residues" evidence="1">
    <location>
        <begin position="85"/>
        <end position="94"/>
    </location>
</feature>
<organism evidence="2 3">
    <name type="scientific">Salinadaptatus halalkaliphilus</name>
    <dbReference type="NCBI Taxonomy" id="2419781"/>
    <lineage>
        <taxon>Archaea</taxon>
        <taxon>Methanobacteriati</taxon>
        <taxon>Methanobacteriota</taxon>
        <taxon>Stenosarchaea group</taxon>
        <taxon>Halobacteria</taxon>
        <taxon>Halobacteriales</taxon>
        <taxon>Natrialbaceae</taxon>
        <taxon>Salinadaptatus</taxon>
    </lineage>
</organism>
<dbReference type="InterPro" id="IPR009057">
    <property type="entry name" value="Homeodomain-like_sf"/>
</dbReference>
<dbReference type="InterPro" id="IPR036388">
    <property type="entry name" value="WH-like_DNA-bd_sf"/>
</dbReference>
<dbReference type="SUPFAM" id="SSF46689">
    <property type="entry name" value="Homeodomain-like"/>
    <property type="match status" value="1"/>
</dbReference>
<keyword evidence="3" id="KW-1185">Reference proteome</keyword>
<reference evidence="2 3" key="1">
    <citation type="submission" date="2018-10" db="EMBL/GenBank/DDBJ databases">
        <title>Natronolimnobius sp. XQ-INN 246 isolated from Inner Mongolia Autonomous Region of China.</title>
        <authorList>
            <person name="Xue Q."/>
        </authorList>
    </citation>
    <scope>NUCLEOTIDE SEQUENCE [LARGE SCALE GENOMIC DNA]</scope>
    <source>
        <strain evidence="2 3">XQ-INN 246</strain>
    </source>
</reference>
<protein>
    <submittedName>
        <fullName evidence="2">DUF433 domain-containing protein</fullName>
    </submittedName>
</protein>